<comment type="caution">
    <text evidence="2">The sequence shown here is derived from an EMBL/GenBank/DDBJ whole genome shotgun (WGS) entry which is preliminary data.</text>
</comment>
<dbReference type="OrthoDB" id="1934635at2759"/>
<dbReference type="PANTHER" id="PTHR35046">
    <property type="entry name" value="ZINC KNUCKLE (CCHC-TYPE) FAMILY PROTEIN"/>
    <property type="match status" value="1"/>
</dbReference>
<protein>
    <recommendedName>
        <fullName evidence="1">Retrotransposon gag domain-containing protein</fullName>
    </recommendedName>
</protein>
<evidence type="ECO:0000259" key="1">
    <source>
        <dbReference type="Pfam" id="PF03732"/>
    </source>
</evidence>
<keyword evidence="3" id="KW-1185">Reference proteome</keyword>
<dbReference type="PANTHER" id="PTHR35046:SF26">
    <property type="entry name" value="RNA-DIRECTED DNA POLYMERASE"/>
    <property type="match status" value="1"/>
</dbReference>
<dbReference type="EMBL" id="QJKJ01001668">
    <property type="protein sequence ID" value="RDY06547.1"/>
    <property type="molecule type" value="Genomic_DNA"/>
</dbReference>
<dbReference type="Pfam" id="PF03732">
    <property type="entry name" value="Retrotrans_gag"/>
    <property type="match status" value="1"/>
</dbReference>
<reference evidence="2" key="1">
    <citation type="submission" date="2018-05" db="EMBL/GenBank/DDBJ databases">
        <title>Draft genome of Mucuna pruriens seed.</title>
        <authorList>
            <person name="Nnadi N.E."/>
            <person name="Vos R."/>
            <person name="Hasami M.H."/>
            <person name="Devisetty U.K."/>
            <person name="Aguiy J.C."/>
        </authorList>
    </citation>
    <scope>NUCLEOTIDE SEQUENCE [LARGE SCALE GENOMIC DNA]</scope>
    <source>
        <strain evidence="2">JCA_2017</strain>
    </source>
</reference>
<dbReference type="Proteomes" id="UP000257109">
    <property type="component" value="Unassembled WGS sequence"/>
</dbReference>
<proteinExistence type="predicted"/>
<accession>A0A371HUW0</accession>
<dbReference type="InterPro" id="IPR005162">
    <property type="entry name" value="Retrotrans_gag_dom"/>
</dbReference>
<evidence type="ECO:0000313" key="3">
    <source>
        <dbReference type="Proteomes" id="UP000257109"/>
    </source>
</evidence>
<feature type="non-terminal residue" evidence="2">
    <location>
        <position position="1"/>
    </location>
</feature>
<feature type="domain" description="Retrotransposon gag" evidence="1">
    <location>
        <begin position="66"/>
        <end position="111"/>
    </location>
</feature>
<evidence type="ECO:0000313" key="2">
    <source>
        <dbReference type="EMBL" id="RDY06547.1"/>
    </source>
</evidence>
<name>A0A371HUW0_MUCPR</name>
<dbReference type="AlphaFoldDB" id="A0A371HUW0"/>
<sequence length="114" mass="13710">MLDSVKCKFPLFPGENKPNDNLNWKMKVEQLFVCHNIHENLKVKLVTLEFSAYALVWWYQIMYDGDLKRELIERFVPTHYAKDLYVKLQKLYQGSMGVEQYFKEMEMCMMRGTN</sequence>
<gene>
    <name evidence="2" type="ORF">CR513_09452</name>
</gene>
<organism evidence="2 3">
    <name type="scientific">Mucuna pruriens</name>
    <name type="common">Velvet bean</name>
    <name type="synonym">Dolichos pruriens</name>
    <dbReference type="NCBI Taxonomy" id="157652"/>
    <lineage>
        <taxon>Eukaryota</taxon>
        <taxon>Viridiplantae</taxon>
        <taxon>Streptophyta</taxon>
        <taxon>Embryophyta</taxon>
        <taxon>Tracheophyta</taxon>
        <taxon>Spermatophyta</taxon>
        <taxon>Magnoliopsida</taxon>
        <taxon>eudicotyledons</taxon>
        <taxon>Gunneridae</taxon>
        <taxon>Pentapetalae</taxon>
        <taxon>rosids</taxon>
        <taxon>fabids</taxon>
        <taxon>Fabales</taxon>
        <taxon>Fabaceae</taxon>
        <taxon>Papilionoideae</taxon>
        <taxon>50 kb inversion clade</taxon>
        <taxon>NPAAA clade</taxon>
        <taxon>indigoferoid/millettioid clade</taxon>
        <taxon>Phaseoleae</taxon>
        <taxon>Mucuna</taxon>
    </lineage>
</organism>